<proteinExistence type="predicted"/>
<dbReference type="HOGENOM" id="CLU_097532_0_0_10"/>
<dbReference type="EMBL" id="CP007547">
    <property type="protein sequence ID" value="AIL47251.1"/>
    <property type="molecule type" value="Genomic_DNA"/>
</dbReference>
<evidence type="ECO:0008006" key="3">
    <source>
        <dbReference type="Google" id="ProtNLM"/>
    </source>
</evidence>
<evidence type="ECO:0000313" key="2">
    <source>
        <dbReference type="Proteomes" id="UP000028933"/>
    </source>
</evidence>
<dbReference type="RefSeq" id="WP_009089114.1">
    <property type="nucleotide sequence ID" value="NZ_CP007547.1"/>
</dbReference>
<dbReference type="GeneID" id="56684546"/>
<sequence length="205" mass="23863">MSLTKTAWDIFNQSIIQYHIQDHVDAPEQNPFSEGSLERLLYSKNWIDTVQWHLEDIIRDENISPDEALLIKRRIDASNQKRTDLVEYIDSYFFEKYKDVPAKADAKLNTETPAWAVDRLSILALKIYHMEQEANRETASVEHREKCAAKLAVLKEQHIDLSSAIEQLLTDISSGSVKMKTYKQMKMYNDESLNPILYQKKQQNG</sequence>
<dbReference type="Proteomes" id="UP000028933">
    <property type="component" value="Chromosome"/>
</dbReference>
<reference evidence="1" key="2">
    <citation type="journal article" date="2015" name="Genome Biol. Evol.">
        <title>Complete Genome Sequence and Transcriptomic Analysis of the Novel Pathogen Elizabethkingia anophelis in Response to Oxidative Stress.</title>
        <authorList>
            <person name="Li Y."/>
            <person name="Liu Y."/>
            <person name="Chew S.C."/>
            <person name="Tay M."/>
            <person name="Salido M.M."/>
            <person name="Teo J."/>
            <person name="Lauro F.M."/>
            <person name="Givskov M."/>
            <person name="Yang L."/>
        </authorList>
    </citation>
    <scope>NUCLEOTIDE SEQUENCE</scope>
    <source>
        <strain evidence="1">NUHP1</strain>
    </source>
</reference>
<dbReference type="KEGG" id="eao:BD94_3476"/>
<dbReference type="Pfam" id="PF14063">
    <property type="entry name" value="DUF4254"/>
    <property type="match status" value="1"/>
</dbReference>
<organism evidence="1 2">
    <name type="scientific">Elizabethkingia anophelis NUHP1</name>
    <dbReference type="NCBI Taxonomy" id="1338011"/>
    <lineage>
        <taxon>Bacteria</taxon>
        <taxon>Pseudomonadati</taxon>
        <taxon>Bacteroidota</taxon>
        <taxon>Flavobacteriia</taxon>
        <taxon>Flavobacteriales</taxon>
        <taxon>Weeksellaceae</taxon>
        <taxon>Elizabethkingia</taxon>
    </lineage>
</organism>
<dbReference type="eggNOG" id="COG0463">
    <property type="taxonomic scope" value="Bacteria"/>
</dbReference>
<accession>A0A077EHZ1</accession>
<dbReference type="InterPro" id="IPR025350">
    <property type="entry name" value="DUF4254"/>
</dbReference>
<reference evidence="1" key="1">
    <citation type="journal article" date="2013" name="Lancet">
        <title>First case of E anophelis outbreak in an intensive-care unit.</title>
        <authorList>
            <person name="Teo J."/>
            <person name="Tan S.Y."/>
            <person name="Tay M."/>
            <person name="Ding Y."/>
            <person name="Kjelleberg S."/>
            <person name="Givskov M."/>
            <person name="Lin R.T."/>
            <person name="Yang L."/>
        </authorList>
    </citation>
    <scope>NUCLEOTIDE SEQUENCE [LARGE SCALE GENOMIC DNA]</scope>
    <source>
        <strain evidence="1">NUHP1</strain>
    </source>
</reference>
<dbReference type="AlphaFoldDB" id="A0A077EHZ1"/>
<evidence type="ECO:0000313" key="1">
    <source>
        <dbReference type="EMBL" id="AIL47251.1"/>
    </source>
</evidence>
<gene>
    <name evidence="1" type="ORF">BD94_3476</name>
</gene>
<protein>
    <recommendedName>
        <fullName evidence="3">DUF4254 domain-containing protein</fullName>
    </recommendedName>
</protein>
<name>A0A077EHZ1_9FLAO</name>
<dbReference type="STRING" id="1338011.BD94_3476"/>